<accession>A0A132MX80</accession>
<keyword evidence="3" id="KW-1185">Reference proteome</keyword>
<evidence type="ECO:0000313" key="2">
    <source>
        <dbReference type="EMBL" id="KWX02310.1"/>
    </source>
</evidence>
<evidence type="ECO:0000313" key="3">
    <source>
        <dbReference type="Proteomes" id="UP000070188"/>
    </source>
</evidence>
<keyword evidence="1" id="KW-1133">Transmembrane helix</keyword>
<feature type="transmembrane region" description="Helical" evidence="1">
    <location>
        <begin position="416"/>
        <end position="439"/>
    </location>
</feature>
<sequence>MMEQVVLAHGIGGRQDLPIPFTYALWGGAIAVAVSFLALGLLWRESKLRGAQAGLPLPLAVQRVVDSAAFGWALRLLGLALAGFTAFAALFGPDLANNPTAGIVYVLFWVGIVPASLLFGPVWRYLNPLRTIHRLLALALRTPPERGLRELPKSVGYWPAAAGLFAFTWLELVAPDRATTSTLKIWFGLYAGVHLTAAALYGSRWFDRCDAFEVYSALIGKLSPFGRRADGRLVLRNPFDGLDSLRVEAGLVATVCVMLGSTAYDGLSNSIAWITFVQDSGRSPVLLGTLGLTGTILLVMVTYTLGTWASGVFGHVPYRELPGLFAHSIVPIAVGYVVAHYFSLFIFEGQHTLILASDPLVNGSDWFGTAERGVNYRLVSPATIAMVQVLGVVIGHVLGVVAAHDRAVRLFPRTHAIAGQLPLLVIMVGYTLGGLTLLFSS</sequence>
<gene>
    <name evidence="2" type="ORF">LI90_3353</name>
</gene>
<keyword evidence="1" id="KW-0472">Membrane</keyword>
<dbReference type="Proteomes" id="UP000070188">
    <property type="component" value="Unassembled WGS sequence"/>
</dbReference>
<evidence type="ECO:0000256" key="1">
    <source>
        <dbReference type="SAM" id="Phobius"/>
    </source>
</evidence>
<feature type="transmembrane region" description="Helical" evidence="1">
    <location>
        <begin position="382"/>
        <end position="404"/>
    </location>
</feature>
<dbReference type="EMBL" id="LAXD01000001">
    <property type="protein sequence ID" value="KWX02310.1"/>
    <property type="molecule type" value="Genomic_DNA"/>
</dbReference>
<feature type="transmembrane region" description="Helical" evidence="1">
    <location>
        <begin position="285"/>
        <end position="305"/>
    </location>
</feature>
<dbReference type="AlphaFoldDB" id="A0A132MX80"/>
<reference evidence="3" key="1">
    <citation type="submission" date="2015-04" db="EMBL/GenBank/DDBJ databases">
        <title>Physiological reanalysis, assessment of diazotrophy, and genome sequences of multiple isolates of Streptomyces thermoautotrophicus.</title>
        <authorList>
            <person name="MacKellar D.C."/>
            <person name="Lieber L."/>
            <person name="Norman J."/>
            <person name="Bolger A."/>
            <person name="Tobin C."/>
            <person name="Murray J.W."/>
            <person name="Chang R."/>
            <person name="Ford T."/>
            <person name="Nguyen P.Q."/>
            <person name="Woodward J."/>
            <person name="Permingeat H."/>
            <person name="Joshi N.S."/>
            <person name="Silver P.A."/>
            <person name="Usadel B."/>
            <person name="Rutherford A.W."/>
            <person name="Friesen M."/>
            <person name="Prell J."/>
        </authorList>
    </citation>
    <scope>NUCLEOTIDE SEQUENCE [LARGE SCALE GENOMIC DNA]</scope>
    <source>
        <strain evidence="3">H1</strain>
    </source>
</reference>
<proteinExistence type="predicted"/>
<protein>
    <recommendedName>
        <fullName evidence="4">Fenitrothion hydrolase</fullName>
    </recommendedName>
</protein>
<feature type="transmembrane region" description="Helical" evidence="1">
    <location>
        <begin position="325"/>
        <end position="347"/>
    </location>
</feature>
<feature type="transmembrane region" description="Helical" evidence="1">
    <location>
        <begin position="185"/>
        <end position="202"/>
    </location>
</feature>
<evidence type="ECO:0008006" key="4">
    <source>
        <dbReference type="Google" id="ProtNLM"/>
    </source>
</evidence>
<comment type="caution">
    <text evidence="2">The sequence shown here is derived from an EMBL/GenBank/DDBJ whole genome shotgun (WGS) entry which is preliminary data.</text>
</comment>
<name>A0A132MX80_9ACTN</name>
<organism evidence="2 3">
    <name type="scientific">Carbonactinospora thermoautotrophica</name>
    <dbReference type="NCBI Taxonomy" id="1469144"/>
    <lineage>
        <taxon>Bacteria</taxon>
        <taxon>Bacillati</taxon>
        <taxon>Actinomycetota</taxon>
        <taxon>Actinomycetes</taxon>
        <taxon>Kitasatosporales</taxon>
        <taxon>Carbonactinosporaceae</taxon>
        <taxon>Carbonactinospora</taxon>
    </lineage>
</organism>
<dbReference type="STRING" id="1469144.LI90_3353"/>
<feature type="transmembrane region" description="Helical" evidence="1">
    <location>
        <begin position="103"/>
        <end position="126"/>
    </location>
</feature>
<feature type="transmembrane region" description="Helical" evidence="1">
    <location>
        <begin position="23"/>
        <end position="43"/>
    </location>
</feature>
<dbReference type="PATRIC" id="fig|1469144.10.peg.3604"/>
<feature type="transmembrane region" description="Helical" evidence="1">
    <location>
        <begin position="72"/>
        <end position="91"/>
    </location>
</feature>
<keyword evidence="1" id="KW-0812">Transmembrane</keyword>